<name>A0ABV6NAC5_9BACI</name>
<organism evidence="1 2">
    <name type="scientific">Halalkalibacter alkalisediminis</name>
    <dbReference type="NCBI Taxonomy" id="935616"/>
    <lineage>
        <taxon>Bacteria</taxon>
        <taxon>Bacillati</taxon>
        <taxon>Bacillota</taxon>
        <taxon>Bacilli</taxon>
        <taxon>Bacillales</taxon>
        <taxon>Bacillaceae</taxon>
        <taxon>Halalkalibacter</taxon>
    </lineage>
</organism>
<dbReference type="RefSeq" id="WP_273843084.1">
    <property type="nucleotide sequence ID" value="NZ_JAQQWT010000006.1"/>
</dbReference>
<proteinExistence type="predicted"/>
<dbReference type="EMBL" id="JBHLTR010000003">
    <property type="protein sequence ID" value="MFC0557731.1"/>
    <property type="molecule type" value="Genomic_DNA"/>
</dbReference>
<protein>
    <submittedName>
        <fullName evidence="1">Uncharacterized protein</fullName>
    </submittedName>
</protein>
<dbReference type="Proteomes" id="UP001589833">
    <property type="component" value="Unassembled WGS sequence"/>
</dbReference>
<reference evidence="1 2" key="1">
    <citation type="submission" date="2024-09" db="EMBL/GenBank/DDBJ databases">
        <authorList>
            <person name="Sun Q."/>
            <person name="Mori K."/>
        </authorList>
    </citation>
    <scope>NUCLEOTIDE SEQUENCE [LARGE SCALE GENOMIC DNA]</scope>
    <source>
        <strain evidence="1 2">NCAIM B.02301</strain>
    </source>
</reference>
<accession>A0ABV6NAC5</accession>
<keyword evidence="2" id="KW-1185">Reference proteome</keyword>
<evidence type="ECO:0000313" key="1">
    <source>
        <dbReference type="EMBL" id="MFC0557731.1"/>
    </source>
</evidence>
<evidence type="ECO:0000313" key="2">
    <source>
        <dbReference type="Proteomes" id="UP001589833"/>
    </source>
</evidence>
<comment type="caution">
    <text evidence="1">The sequence shown here is derived from an EMBL/GenBank/DDBJ whole genome shotgun (WGS) entry which is preliminary data.</text>
</comment>
<gene>
    <name evidence="1" type="ORF">ACFFH4_01520</name>
</gene>
<sequence>MNHSLIKKEAEVYQEIEQPILLTFKTITASRYVTNRHLEQFSTDAITQISGLKTDYPWLYLLTYMGGVFERSTHLTNYQEFERRFTYFYHTLSDEIISQVKHIDARSYRLFVNRLLKRIAKHSRILQAPWSHLLLKLLPTMPAAHIDHVYQTLSSSIDPSECSQSVALAYSYVALLAGKEMSSIGILQKNGVNYREQEVTPHFQLLKERARWQTMKQWFIVLFPQKKTGQYGSLQKFMDEMNTVLPISSKEQESIWNRWLLSPNYQRFKTYTRHLSDTQQLKLVERILPELEQRLHQIEAAKTYEKILLVYEQYELAARYFLKYERDPTRLREEKLELLAALKVARPDLSRPIYHQFIVRLVEKKSRIHYEQAASYLSELQSLYTSDKEQIMFMTYVKRLKKMYRTYRAFVEELKRIDL</sequence>